<name>A0ABX0RJJ4_9GAMM</name>
<keyword evidence="5" id="KW-1029">Fimbrium biogenesis</keyword>
<dbReference type="Gene3D" id="2.60.40.2610">
    <property type="entry name" value="Outer membrane usher protein FimD, plug domain"/>
    <property type="match status" value="1"/>
</dbReference>
<proteinExistence type="inferred from homology"/>
<dbReference type="Pfam" id="PF13953">
    <property type="entry name" value="PapC_C"/>
    <property type="match status" value="1"/>
</dbReference>
<keyword evidence="8" id="KW-0472">Membrane</keyword>
<keyword evidence="3" id="KW-0813">Transport</keyword>
<evidence type="ECO:0000256" key="8">
    <source>
        <dbReference type="ARBA" id="ARBA00023136"/>
    </source>
</evidence>
<dbReference type="InterPro" id="IPR000015">
    <property type="entry name" value="Fimb_usher"/>
</dbReference>
<evidence type="ECO:0000313" key="13">
    <source>
        <dbReference type="EMBL" id="NIF23455.1"/>
    </source>
</evidence>
<organism evidence="13 14">
    <name type="scientific">Candidatus Pantoea multigeneris</name>
    <dbReference type="NCBI Taxonomy" id="2608357"/>
    <lineage>
        <taxon>Bacteria</taxon>
        <taxon>Pseudomonadati</taxon>
        <taxon>Pseudomonadota</taxon>
        <taxon>Gammaproteobacteria</taxon>
        <taxon>Enterobacterales</taxon>
        <taxon>Erwiniaceae</taxon>
        <taxon>Pantoea</taxon>
    </lineage>
</organism>
<accession>A0ABX0RJJ4</accession>
<dbReference type="Gene3D" id="2.60.40.3110">
    <property type="match status" value="1"/>
</dbReference>
<feature type="signal peptide" evidence="10">
    <location>
        <begin position="1"/>
        <end position="28"/>
    </location>
</feature>
<evidence type="ECO:0000256" key="1">
    <source>
        <dbReference type="ARBA" id="ARBA00004571"/>
    </source>
</evidence>
<evidence type="ECO:0000259" key="11">
    <source>
        <dbReference type="Pfam" id="PF13953"/>
    </source>
</evidence>
<keyword evidence="14" id="KW-1185">Reference proteome</keyword>
<keyword evidence="6" id="KW-0812">Transmembrane</keyword>
<dbReference type="Gene3D" id="2.60.40.2070">
    <property type="match status" value="1"/>
</dbReference>
<comment type="caution">
    <text evidence="13">The sequence shown here is derived from an EMBL/GenBank/DDBJ whole genome shotgun (WGS) entry which is preliminary data.</text>
</comment>
<dbReference type="PANTHER" id="PTHR30451:SF21">
    <property type="entry name" value="FIMBRIAL USHER DOMAIN-CONTAINING PROTEIN YDET-RELATED"/>
    <property type="match status" value="1"/>
</dbReference>
<evidence type="ECO:0000256" key="5">
    <source>
        <dbReference type="ARBA" id="ARBA00022558"/>
    </source>
</evidence>
<dbReference type="Pfam" id="PF13954">
    <property type="entry name" value="PapC_N"/>
    <property type="match status" value="1"/>
</dbReference>
<evidence type="ECO:0000256" key="3">
    <source>
        <dbReference type="ARBA" id="ARBA00022448"/>
    </source>
</evidence>
<dbReference type="Proteomes" id="UP001515683">
    <property type="component" value="Unassembled WGS sequence"/>
</dbReference>
<evidence type="ECO:0000256" key="2">
    <source>
        <dbReference type="ARBA" id="ARBA00008064"/>
    </source>
</evidence>
<feature type="domain" description="PapC N-terminal" evidence="12">
    <location>
        <begin position="31"/>
        <end position="178"/>
    </location>
</feature>
<evidence type="ECO:0000256" key="7">
    <source>
        <dbReference type="ARBA" id="ARBA00022729"/>
    </source>
</evidence>
<keyword evidence="7 10" id="KW-0732">Signal</keyword>
<dbReference type="Gene3D" id="3.10.20.410">
    <property type="match status" value="1"/>
</dbReference>
<sequence length="855" mass="92129">MKTKFPHPQLLAVLIGLALLANNHPVQADDYFDPAFLTMNGIQVETLDLSHFATSGRVPPGTYMVSVFVNRNDMGQHSLTFAPDAKGQVEAQLTPAFLEEMGVNVKGMPNMRNLPLDQPVENLASLIEHASIRFSFAKLQLDISIPQIAMQPSTRGAIDPAKWDHGVPAFLLNYNLNGSRSWQSGGVDSNSLFVAANGGFNLDVWRLRSSMYGYKTMQKAPGQSKHSVEKLAFSNIYLMRDIRALNAELLLGENSTSNDVFDSVPFSGVRMSSNDEMLPYVMRGFAPVIEGIAQSNARITVLQNGSIIYQTYVAPGPFRLEDLGQTGQGGDLTVNITEADGTVRTQVIAVSSLPVMRREGSLKYDVTAGRYNGGITAGSREAEFLQGTVIYGLPFNMTLYGGALMARDYRSAVAGTGVSLGMMGALSADVTASRARIRGLGEQQKGESYRLRYAKSMLSTGTSIDLAAYRYSTRHYYSFADYNNTGYQLRDDQAPWVLARQRSAFQLRTSQALGRWGAAYISASRHDYWGKNQVMNTVSAGYSGNYKGVSYGLAYSIDRTRGNGDWPENRTYAFNMSVPLNVLGSKLASSNAYASYQATHQKNGRVQQSAGVSGSAFDSRFSYSAMQGWSNGGQSDNSTLNAAWSGSKGNLSGGYSQTSGNRSINFSGNGGLVVHPEGITFSKSLGSSVAIVSAPEATGASVGYGGAKIDSRGYALVPHMINYQGNNINLNPASLPDNVDLVHNSATVYPTKGAVVMATFATKVGHQALITLERRTGTVPFGAIASLISDENSLPNTGIVGDAGQLYMSGLPEVGEIRVKWGRQDDQQCVARYSLKNIPAASDNNPILTLAARCK</sequence>
<evidence type="ECO:0000256" key="6">
    <source>
        <dbReference type="ARBA" id="ARBA00022692"/>
    </source>
</evidence>
<dbReference type="InterPro" id="IPR043142">
    <property type="entry name" value="PapC-like_C_sf"/>
</dbReference>
<reference evidence="13 14" key="1">
    <citation type="journal article" date="2019" name="bioRxiv">
        <title>Bacteria contribute to plant secondary compound degradation in a generalist herbivore system.</title>
        <authorList>
            <person name="Francoeur C.B."/>
            <person name="Khadempour L."/>
            <person name="Moreira-Soto R.D."/>
            <person name="Gotting K."/>
            <person name="Book A.J."/>
            <person name="Pinto-Tomas A.A."/>
            <person name="Keefover-Ring K."/>
            <person name="Currie C.R."/>
        </authorList>
    </citation>
    <scope>NUCLEOTIDE SEQUENCE [LARGE SCALE GENOMIC DNA]</scope>
    <source>
        <strain evidence="13">Acro-835</strain>
    </source>
</reference>
<dbReference type="InterPro" id="IPR037224">
    <property type="entry name" value="PapC_N_sf"/>
</dbReference>
<keyword evidence="9" id="KW-0998">Cell outer membrane</keyword>
<evidence type="ECO:0000256" key="10">
    <source>
        <dbReference type="SAM" id="SignalP"/>
    </source>
</evidence>
<dbReference type="SUPFAM" id="SSF141729">
    <property type="entry name" value="FimD N-terminal domain-like"/>
    <property type="match status" value="1"/>
</dbReference>
<dbReference type="InterPro" id="IPR025949">
    <property type="entry name" value="PapC-like_C"/>
</dbReference>
<evidence type="ECO:0000256" key="9">
    <source>
        <dbReference type="ARBA" id="ARBA00023237"/>
    </source>
</evidence>
<dbReference type="EMBL" id="VWXF01000008">
    <property type="protein sequence ID" value="NIF23455.1"/>
    <property type="molecule type" value="Genomic_DNA"/>
</dbReference>
<dbReference type="PANTHER" id="PTHR30451">
    <property type="entry name" value="OUTER MEMBRANE USHER PROTEIN"/>
    <property type="match status" value="1"/>
</dbReference>
<protein>
    <submittedName>
        <fullName evidence="13">Fimbrial biogenesis outer membrane usher protein</fullName>
    </submittedName>
</protein>
<feature type="chain" id="PRO_5045302859" evidence="10">
    <location>
        <begin position="29"/>
        <end position="855"/>
    </location>
</feature>
<comment type="subcellular location">
    <subcellularLocation>
        <location evidence="1">Cell outer membrane</location>
        <topology evidence="1">Multi-pass membrane protein</topology>
    </subcellularLocation>
</comment>
<keyword evidence="4" id="KW-1134">Transmembrane beta strand</keyword>
<evidence type="ECO:0000313" key="14">
    <source>
        <dbReference type="Proteomes" id="UP001515683"/>
    </source>
</evidence>
<dbReference type="InterPro" id="IPR025885">
    <property type="entry name" value="PapC_N"/>
</dbReference>
<dbReference type="RefSeq" id="WP_167016727.1">
    <property type="nucleotide sequence ID" value="NZ_VWXF01000008.1"/>
</dbReference>
<evidence type="ECO:0000259" key="12">
    <source>
        <dbReference type="Pfam" id="PF13954"/>
    </source>
</evidence>
<feature type="domain" description="PapC-like C-terminal" evidence="11">
    <location>
        <begin position="769"/>
        <end position="836"/>
    </location>
</feature>
<dbReference type="InterPro" id="IPR042186">
    <property type="entry name" value="FimD_plug_dom"/>
</dbReference>
<gene>
    <name evidence="13" type="ORF">F3J40_17890</name>
</gene>
<dbReference type="Pfam" id="PF00577">
    <property type="entry name" value="Usher"/>
    <property type="match status" value="1"/>
</dbReference>
<evidence type="ECO:0000256" key="4">
    <source>
        <dbReference type="ARBA" id="ARBA00022452"/>
    </source>
</evidence>
<comment type="similarity">
    <text evidence="2">Belongs to the fimbrial export usher family.</text>
</comment>